<keyword evidence="5" id="KW-0694">RNA-binding</keyword>
<dbReference type="HAMAP" id="MF_01302_B">
    <property type="entry name" value="Ribosomal_uS8_B"/>
    <property type="match status" value="1"/>
</dbReference>
<dbReference type="Proteomes" id="UP001058860">
    <property type="component" value="Chromosome"/>
</dbReference>
<dbReference type="Gene3D" id="3.30.1490.10">
    <property type="match status" value="1"/>
</dbReference>
<evidence type="ECO:0000256" key="3">
    <source>
        <dbReference type="ARBA" id="ARBA00023274"/>
    </source>
</evidence>
<evidence type="ECO:0000256" key="6">
    <source>
        <dbReference type="RuleBase" id="RU003660"/>
    </source>
</evidence>
<sequence length="136" mass="14674">MSSTTDPIADFLTRIRNAIQAAHETVEIPASKLKTECARILKEEGYIKAYEVEAPTADHPGEVLRVSLKYTSDRRSAINGLRRVSRPGRRSYAGAKDLPKVQGGMGTVIVSTSKGVLTGHAARQQGVGGEIVAEVW</sequence>
<keyword evidence="2 5" id="KW-0689">Ribosomal protein</keyword>
<proteinExistence type="inferred from homology"/>
<dbReference type="PROSITE" id="PS00053">
    <property type="entry name" value="RIBOSOMAL_S8"/>
    <property type="match status" value="1"/>
</dbReference>
<keyword evidence="5" id="KW-0699">rRNA-binding</keyword>
<evidence type="ECO:0000256" key="5">
    <source>
        <dbReference type="HAMAP-Rule" id="MF_01302"/>
    </source>
</evidence>
<evidence type="ECO:0000313" key="8">
    <source>
        <dbReference type="Proteomes" id="UP001058860"/>
    </source>
</evidence>
<dbReference type="NCBIfam" id="NF001109">
    <property type="entry name" value="PRK00136.1"/>
    <property type="match status" value="1"/>
</dbReference>
<keyword evidence="3 5" id="KW-0687">Ribonucleoprotein</keyword>
<dbReference type="GO" id="GO:0005840">
    <property type="term" value="C:ribosome"/>
    <property type="evidence" value="ECO:0007669"/>
    <property type="project" value="UniProtKB-KW"/>
</dbReference>
<dbReference type="RefSeq" id="WP_353864180.1">
    <property type="nucleotide sequence ID" value="NZ_CP088295.1"/>
</dbReference>
<name>A0ABY5PGA0_9ACTN</name>
<dbReference type="PANTHER" id="PTHR11758">
    <property type="entry name" value="40S RIBOSOMAL PROTEIN S15A"/>
    <property type="match status" value="1"/>
</dbReference>
<dbReference type="InterPro" id="IPR035987">
    <property type="entry name" value="Ribosomal_uS8_sf"/>
</dbReference>
<evidence type="ECO:0000256" key="4">
    <source>
        <dbReference type="ARBA" id="ARBA00035258"/>
    </source>
</evidence>
<dbReference type="EMBL" id="CP088295">
    <property type="protein sequence ID" value="UUY03678.1"/>
    <property type="molecule type" value="Genomic_DNA"/>
</dbReference>
<comment type="similarity">
    <text evidence="1 5 6">Belongs to the universal ribosomal protein uS8 family.</text>
</comment>
<dbReference type="InterPro" id="IPR047863">
    <property type="entry name" value="Ribosomal_uS8_CS"/>
</dbReference>
<protein>
    <recommendedName>
        <fullName evidence="4 5">Small ribosomal subunit protein uS8</fullName>
    </recommendedName>
</protein>
<dbReference type="Pfam" id="PF00410">
    <property type="entry name" value="Ribosomal_S8"/>
    <property type="match status" value="1"/>
</dbReference>
<evidence type="ECO:0000313" key="7">
    <source>
        <dbReference type="EMBL" id="UUY03678.1"/>
    </source>
</evidence>
<evidence type="ECO:0000256" key="1">
    <source>
        <dbReference type="ARBA" id="ARBA00006471"/>
    </source>
</evidence>
<comment type="function">
    <text evidence="5">One of the primary rRNA binding proteins, it binds directly to 16S rRNA central domain where it helps coordinate assembly of the platform of the 30S subunit.</text>
</comment>
<reference evidence="8" key="1">
    <citation type="submission" date="2021-11" db="EMBL/GenBank/DDBJ databases">
        <title>Cultivation dependent microbiological survey of springs from the worlds oldest radium mine currently devoted to the extraction of radon-saturated water.</title>
        <authorList>
            <person name="Kapinusova G."/>
            <person name="Smrhova T."/>
            <person name="Strejcek M."/>
            <person name="Suman J."/>
            <person name="Jani K."/>
            <person name="Pajer P."/>
            <person name="Uhlik O."/>
        </authorList>
    </citation>
    <scope>NUCLEOTIDE SEQUENCE [LARGE SCALE GENOMIC DNA]</scope>
    <source>
        <strain evidence="8">J379</strain>
    </source>
</reference>
<dbReference type="SUPFAM" id="SSF56047">
    <property type="entry name" value="Ribosomal protein S8"/>
    <property type="match status" value="1"/>
</dbReference>
<gene>
    <name evidence="5 7" type="primary">rpsH</name>
    <name evidence="7" type="ORF">LRS13_23920</name>
</gene>
<keyword evidence="8" id="KW-1185">Reference proteome</keyword>
<comment type="subunit">
    <text evidence="5">Part of the 30S ribosomal subunit. Contacts proteins S5 and S12.</text>
</comment>
<evidence type="ECO:0000256" key="2">
    <source>
        <dbReference type="ARBA" id="ARBA00022980"/>
    </source>
</evidence>
<dbReference type="InterPro" id="IPR000630">
    <property type="entry name" value="Ribosomal_uS8"/>
</dbReference>
<organism evidence="7 8">
    <name type="scientific">Svornostia abyssi</name>
    <dbReference type="NCBI Taxonomy" id="2898438"/>
    <lineage>
        <taxon>Bacteria</taxon>
        <taxon>Bacillati</taxon>
        <taxon>Actinomycetota</taxon>
        <taxon>Thermoleophilia</taxon>
        <taxon>Solirubrobacterales</taxon>
        <taxon>Baekduiaceae</taxon>
        <taxon>Svornostia</taxon>
    </lineage>
</organism>
<accession>A0ABY5PGA0</accession>
<dbReference type="Gene3D" id="3.30.1370.30">
    <property type="match status" value="1"/>
</dbReference>